<protein>
    <submittedName>
        <fullName evidence="2">Uncharacterized protein</fullName>
    </submittedName>
</protein>
<feature type="transmembrane region" description="Helical" evidence="1">
    <location>
        <begin position="90"/>
        <end position="108"/>
    </location>
</feature>
<reference evidence="2 3" key="1">
    <citation type="submission" date="2024-08" db="EMBL/GenBank/DDBJ databases">
        <title>Halobellus sp. MBLA0158 whole genome sequence.</title>
        <authorList>
            <person name="Hwang C.Y."/>
            <person name="Cho E.-S."/>
            <person name="Seo M.-J."/>
        </authorList>
    </citation>
    <scope>NUCLEOTIDE SEQUENCE [LARGE SCALE GENOMIC DNA]</scope>
    <source>
        <strain evidence="2 3">MBLA0158</strain>
    </source>
</reference>
<keyword evidence="1" id="KW-0812">Transmembrane</keyword>
<dbReference type="AlphaFoldDB" id="A0ABD5MAC0"/>
<dbReference type="EMBL" id="JBGNYA010000001">
    <property type="protein sequence ID" value="MFA1610860.1"/>
    <property type="molecule type" value="Genomic_DNA"/>
</dbReference>
<feature type="transmembrane region" description="Helical" evidence="1">
    <location>
        <begin position="34"/>
        <end position="51"/>
    </location>
</feature>
<feature type="transmembrane region" description="Helical" evidence="1">
    <location>
        <begin position="120"/>
        <end position="144"/>
    </location>
</feature>
<accession>A0ABD5MAC0</accession>
<sequence length="176" mass="18235">MLRQAREYGPALLVPLAWGFVAAAHLGAVADSTLFVAHVVMTVLLAVFAVTGRAEMREGTLRVWWWIVAVGFVVTLLGTVGFRLGDAGAPLQAVALFGWMVLPAAGFVDTARRGADRAWLYYGAAVGSVVGAGVYVFGATMYFLGVDGSLSAVPVVGLGLVGVGQTAAILDAAFGY</sequence>
<evidence type="ECO:0000313" key="2">
    <source>
        <dbReference type="EMBL" id="MFA1610860.1"/>
    </source>
</evidence>
<keyword evidence="1" id="KW-0472">Membrane</keyword>
<feature type="transmembrane region" description="Helical" evidence="1">
    <location>
        <begin position="63"/>
        <end position="84"/>
    </location>
</feature>
<organism evidence="2 3">
    <name type="scientific">Halobellus rubicundus</name>
    <dbReference type="NCBI Taxonomy" id="2996466"/>
    <lineage>
        <taxon>Archaea</taxon>
        <taxon>Methanobacteriati</taxon>
        <taxon>Methanobacteriota</taxon>
        <taxon>Stenosarchaea group</taxon>
        <taxon>Halobacteria</taxon>
        <taxon>Halobacteriales</taxon>
        <taxon>Haloferacaceae</taxon>
        <taxon>Halobellus</taxon>
    </lineage>
</organism>
<proteinExistence type="predicted"/>
<gene>
    <name evidence="2" type="ORF">OS889_07585</name>
</gene>
<keyword evidence="3" id="KW-1185">Reference proteome</keyword>
<evidence type="ECO:0000256" key="1">
    <source>
        <dbReference type="SAM" id="Phobius"/>
    </source>
</evidence>
<dbReference type="RefSeq" id="WP_372388679.1">
    <property type="nucleotide sequence ID" value="NZ_JBGNYA010000001.1"/>
</dbReference>
<comment type="caution">
    <text evidence="2">The sequence shown here is derived from an EMBL/GenBank/DDBJ whole genome shotgun (WGS) entry which is preliminary data.</text>
</comment>
<keyword evidence="1" id="KW-1133">Transmembrane helix</keyword>
<dbReference type="Proteomes" id="UP001570511">
    <property type="component" value="Unassembled WGS sequence"/>
</dbReference>
<name>A0ABD5MAC0_9EURY</name>
<feature type="transmembrane region" description="Helical" evidence="1">
    <location>
        <begin position="12"/>
        <end position="28"/>
    </location>
</feature>
<feature type="transmembrane region" description="Helical" evidence="1">
    <location>
        <begin position="150"/>
        <end position="174"/>
    </location>
</feature>
<evidence type="ECO:0000313" key="3">
    <source>
        <dbReference type="Proteomes" id="UP001570511"/>
    </source>
</evidence>